<gene>
    <name evidence="3" type="ORF">GCM10011609_34260</name>
</gene>
<sequence>MSIPLPGRPRCLAALALITGLLLTAHTGTARAEPDAPATSAPAPADSFFTPPSPLPAGKPGDVIRSRPVAFHPLPLVPSSAKAWQVLYLSTSATGERISVSGTILVPLARYAGPRPIVAYAIGTHGMGDQCAPSRGLTIGTDYEGFAVAAALQRGWAVAVTDYEGLGTPGDHTYLVGHSAAHAVLDSVRAAQRLAPAKLPAAGPVGIQGYSQGGASAAWAAQLKDDYAPELDVRGVAAGGVPADMAGIAAGADGGPFTGMLLMASVGFDTAYSELDLNRYLNAQGRAMVNSIRYECLLPPGPAFLAAAFHRLSEYTTANPLNNPLWRARLMENSLGGTSPDVPVLLTHAGADEVVPLGQAKALYDTYCAAGANVSWRTLNPAEHAIGLIIGVPPVQDWLERVLEGRPAASDCRSAAGAGEQPGGDEFVRAEMEHRVPVAVAALALAGGTYPAGLHSGPSTIWPLPSVTRTTLLATGAASGWPGLPHISPRSIFTANVPSCSRAGVMLPSCHTTDTATTSSVVIPNWMLVPSRKFQAST</sequence>
<dbReference type="InterPro" id="IPR005152">
    <property type="entry name" value="Lipase_secreted"/>
</dbReference>
<keyword evidence="2" id="KW-0732">Signal</keyword>
<dbReference type="PANTHER" id="PTHR34853">
    <property type="match status" value="1"/>
</dbReference>
<dbReference type="SUPFAM" id="SSF53474">
    <property type="entry name" value="alpha/beta-Hydrolases"/>
    <property type="match status" value="1"/>
</dbReference>
<evidence type="ECO:0000313" key="3">
    <source>
        <dbReference type="EMBL" id="GGM93966.1"/>
    </source>
</evidence>
<keyword evidence="4" id="KW-1185">Reference proteome</keyword>
<dbReference type="Proteomes" id="UP000597656">
    <property type="component" value="Unassembled WGS sequence"/>
</dbReference>
<dbReference type="Gene3D" id="3.40.50.1820">
    <property type="entry name" value="alpha/beta hydrolase"/>
    <property type="match status" value="1"/>
</dbReference>
<evidence type="ECO:0000256" key="1">
    <source>
        <dbReference type="SAM" id="MobiDB-lite"/>
    </source>
</evidence>
<proteinExistence type="predicted"/>
<feature type="chain" id="PRO_5046378420" description="Secretory lipase" evidence="2">
    <location>
        <begin position="33"/>
        <end position="538"/>
    </location>
</feature>
<dbReference type="RefSeq" id="WP_189155717.1">
    <property type="nucleotide sequence ID" value="NZ_BMNC01000004.1"/>
</dbReference>
<evidence type="ECO:0000313" key="4">
    <source>
        <dbReference type="Proteomes" id="UP000597656"/>
    </source>
</evidence>
<feature type="compositionally biased region" description="Low complexity" evidence="1">
    <location>
        <begin position="32"/>
        <end position="47"/>
    </location>
</feature>
<feature type="signal peptide" evidence="2">
    <location>
        <begin position="1"/>
        <end position="32"/>
    </location>
</feature>
<protein>
    <recommendedName>
        <fullName evidence="5">Secretory lipase</fullName>
    </recommendedName>
</protein>
<dbReference type="EMBL" id="BMNC01000004">
    <property type="protein sequence ID" value="GGM93966.1"/>
    <property type="molecule type" value="Genomic_DNA"/>
</dbReference>
<dbReference type="PANTHER" id="PTHR34853:SF1">
    <property type="entry name" value="LIPASE 5"/>
    <property type="match status" value="1"/>
</dbReference>
<dbReference type="Pfam" id="PF03583">
    <property type="entry name" value="LIP"/>
    <property type="match status" value="1"/>
</dbReference>
<evidence type="ECO:0000256" key="2">
    <source>
        <dbReference type="SAM" id="SignalP"/>
    </source>
</evidence>
<evidence type="ECO:0008006" key="5">
    <source>
        <dbReference type="Google" id="ProtNLM"/>
    </source>
</evidence>
<dbReference type="Gene3D" id="1.10.260.130">
    <property type="match status" value="1"/>
</dbReference>
<organism evidence="3 4">
    <name type="scientific">Lentzea pudingi</name>
    <dbReference type="NCBI Taxonomy" id="1789439"/>
    <lineage>
        <taxon>Bacteria</taxon>
        <taxon>Bacillati</taxon>
        <taxon>Actinomycetota</taxon>
        <taxon>Actinomycetes</taxon>
        <taxon>Pseudonocardiales</taxon>
        <taxon>Pseudonocardiaceae</taxon>
        <taxon>Lentzea</taxon>
    </lineage>
</organism>
<dbReference type="InterPro" id="IPR029058">
    <property type="entry name" value="AB_hydrolase_fold"/>
</dbReference>
<comment type="caution">
    <text evidence="3">The sequence shown here is derived from an EMBL/GenBank/DDBJ whole genome shotgun (WGS) entry which is preliminary data.</text>
</comment>
<name>A0ABQ2HZK2_9PSEU</name>
<reference evidence="4" key="1">
    <citation type="journal article" date="2019" name="Int. J. Syst. Evol. Microbiol.">
        <title>The Global Catalogue of Microorganisms (GCM) 10K type strain sequencing project: providing services to taxonomists for standard genome sequencing and annotation.</title>
        <authorList>
            <consortium name="The Broad Institute Genomics Platform"/>
            <consortium name="The Broad Institute Genome Sequencing Center for Infectious Disease"/>
            <person name="Wu L."/>
            <person name="Ma J."/>
        </authorList>
    </citation>
    <scope>NUCLEOTIDE SEQUENCE [LARGE SCALE GENOMIC DNA]</scope>
    <source>
        <strain evidence="4">CGMCC 4.7319</strain>
    </source>
</reference>
<accession>A0ABQ2HZK2</accession>
<feature type="region of interest" description="Disordered" evidence="1">
    <location>
        <begin position="32"/>
        <end position="59"/>
    </location>
</feature>